<feature type="region of interest" description="Disordered" evidence="1">
    <location>
        <begin position="128"/>
        <end position="152"/>
    </location>
</feature>
<feature type="region of interest" description="Disordered" evidence="1">
    <location>
        <begin position="1"/>
        <end position="112"/>
    </location>
</feature>
<organism evidence="2 3">
    <name type="scientific">Symbiodinium microadriaticum</name>
    <name type="common">Dinoflagellate</name>
    <name type="synonym">Zooxanthella microadriatica</name>
    <dbReference type="NCBI Taxonomy" id="2951"/>
    <lineage>
        <taxon>Eukaryota</taxon>
        <taxon>Sar</taxon>
        <taxon>Alveolata</taxon>
        <taxon>Dinophyceae</taxon>
        <taxon>Suessiales</taxon>
        <taxon>Symbiodiniaceae</taxon>
        <taxon>Symbiodinium</taxon>
    </lineage>
</organism>
<dbReference type="OrthoDB" id="10504038at2759"/>
<keyword evidence="3" id="KW-1185">Reference proteome</keyword>
<evidence type="ECO:0000313" key="3">
    <source>
        <dbReference type="Proteomes" id="UP000186817"/>
    </source>
</evidence>
<evidence type="ECO:0000313" key="2">
    <source>
        <dbReference type="EMBL" id="OLP90667.1"/>
    </source>
</evidence>
<feature type="compositionally biased region" description="Low complexity" evidence="1">
    <location>
        <begin position="316"/>
        <end position="327"/>
    </location>
</feature>
<name>A0A1Q9D6B0_SYMMI</name>
<proteinExistence type="predicted"/>
<feature type="compositionally biased region" description="Acidic residues" evidence="1">
    <location>
        <begin position="328"/>
        <end position="339"/>
    </location>
</feature>
<sequence>MDMECFHCPEASSPIQSGSTKGEPCRKRWADLDSDDEQDGISRWVSAMSAKQGQHEAPETSAPACPLLRWDPMGISQQPSISDVSQGVSDIGTGKDGEDSQDDAPGLPDYDRWSWSTRAVSWENGSETDFIEDMSPPGASSPSTQPGSRSVHHFTIPFPHMVANGECVVRLSNVTSPHASSSTCPTARDGETIPVPKPETVIHGIQNGTVVAHESKRNITKKQLAVHINYLQKGANVARGASGVWNNELQEKLNAWFLKAMKGWKQEPLLALTDDPNHEERKRKRTDDDRDDSKTKATSSASTSPALTPNIDKPVASSSSYSSSGSEEQNESEEAESDSDAFTSSDGAQKPRENIALDDDQKPSENKEAAPLDDVYQLELEVDGWDGDWLDAWRSAAWLFDKRTGGSDDKKESIANLLREVHKAKMAWDAA</sequence>
<evidence type="ECO:0000256" key="1">
    <source>
        <dbReference type="SAM" id="MobiDB-lite"/>
    </source>
</evidence>
<comment type="caution">
    <text evidence="2">The sequence shown here is derived from an EMBL/GenBank/DDBJ whole genome shotgun (WGS) entry which is preliminary data.</text>
</comment>
<dbReference type="AlphaFoldDB" id="A0A1Q9D6B0"/>
<reference evidence="2 3" key="1">
    <citation type="submission" date="2016-02" db="EMBL/GenBank/DDBJ databases">
        <title>Genome analysis of coral dinoflagellate symbionts highlights evolutionary adaptations to a symbiotic lifestyle.</title>
        <authorList>
            <person name="Aranda M."/>
            <person name="Li Y."/>
            <person name="Liew Y.J."/>
            <person name="Baumgarten S."/>
            <person name="Simakov O."/>
            <person name="Wilson M."/>
            <person name="Piel J."/>
            <person name="Ashoor H."/>
            <person name="Bougouffa S."/>
            <person name="Bajic V.B."/>
            <person name="Ryu T."/>
            <person name="Ravasi T."/>
            <person name="Bayer T."/>
            <person name="Micklem G."/>
            <person name="Kim H."/>
            <person name="Bhak J."/>
            <person name="Lajeunesse T.C."/>
            <person name="Voolstra C.R."/>
        </authorList>
    </citation>
    <scope>NUCLEOTIDE SEQUENCE [LARGE SCALE GENOMIC DNA]</scope>
    <source>
        <strain evidence="2 3">CCMP2467</strain>
    </source>
</reference>
<feature type="compositionally biased region" description="Basic and acidic residues" evidence="1">
    <location>
        <begin position="275"/>
        <end position="295"/>
    </location>
</feature>
<protein>
    <submittedName>
        <fullName evidence="2">Uncharacterized protein</fullName>
    </submittedName>
</protein>
<accession>A0A1Q9D6B0</accession>
<feature type="compositionally biased region" description="Basic and acidic residues" evidence="1">
    <location>
        <begin position="349"/>
        <end position="370"/>
    </location>
</feature>
<gene>
    <name evidence="2" type="ORF">AK812_SmicGene27721</name>
</gene>
<feature type="compositionally biased region" description="Polar residues" evidence="1">
    <location>
        <begin position="75"/>
        <end position="88"/>
    </location>
</feature>
<feature type="region of interest" description="Disordered" evidence="1">
    <location>
        <begin position="269"/>
        <end position="373"/>
    </location>
</feature>
<dbReference type="Proteomes" id="UP000186817">
    <property type="component" value="Unassembled WGS sequence"/>
</dbReference>
<feature type="compositionally biased region" description="Polar residues" evidence="1">
    <location>
        <begin position="138"/>
        <end position="148"/>
    </location>
</feature>
<dbReference type="EMBL" id="LSRX01000699">
    <property type="protein sequence ID" value="OLP90667.1"/>
    <property type="molecule type" value="Genomic_DNA"/>
</dbReference>